<dbReference type="Proteomes" id="UP000240830">
    <property type="component" value="Unassembled WGS sequence"/>
</dbReference>
<keyword evidence="1" id="KW-0812">Transmembrane</keyword>
<proteinExistence type="predicted"/>
<evidence type="ECO:0000256" key="1">
    <source>
        <dbReference type="SAM" id="Phobius"/>
    </source>
</evidence>
<protein>
    <submittedName>
        <fullName evidence="2">Uncharacterized protein</fullName>
    </submittedName>
</protein>
<feature type="transmembrane region" description="Helical" evidence="1">
    <location>
        <begin position="507"/>
        <end position="537"/>
    </location>
</feature>
<evidence type="ECO:0000313" key="3">
    <source>
        <dbReference type="Proteomes" id="UP000240830"/>
    </source>
</evidence>
<reference evidence="2 3" key="1">
    <citation type="submission" date="2016-10" db="EMBL/GenBank/DDBJ databases">
        <title>The genome of Paramicrosporidium saccamoebae is the missing link in understanding Cryptomycota and Microsporidia evolution.</title>
        <authorList>
            <person name="Quandt C.A."/>
            <person name="Beaudet D."/>
            <person name="Corsaro D."/>
            <person name="Michel R."/>
            <person name="Corradi N."/>
            <person name="James T."/>
        </authorList>
    </citation>
    <scope>NUCLEOTIDE SEQUENCE [LARGE SCALE GENOMIC DNA]</scope>
    <source>
        <strain evidence="2 3">KSL3</strain>
    </source>
</reference>
<keyword evidence="1" id="KW-0472">Membrane</keyword>
<gene>
    <name evidence="2" type="ORF">PSACC_00470</name>
</gene>
<keyword evidence="3" id="KW-1185">Reference proteome</keyword>
<name>A0A2H9TPP1_9FUNG</name>
<comment type="caution">
    <text evidence="2">The sequence shown here is derived from an EMBL/GenBank/DDBJ whole genome shotgun (WGS) entry which is preliminary data.</text>
</comment>
<dbReference type="EMBL" id="MTSL01000045">
    <property type="protein sequence ID" value="PJF19715.1"/>
    <property type="molecule type" value="Genomic_DNA"/>
</dbReference>
<dbReference type="AlphaFoldDB" id="A0A2H9TPP1"/>
<accession>A0A2H9TPP1</accession>
<sequence length="538" mass="61261">MKTIGPSRFLANHQDQGMLLACVLLHVASGLQITLTMTKYYALGSNGRREIMHHLNLTNPDTLKALPGILNSTDPFSVKDDFYTRSLSQSEAAALFGEYFDNPQLHPLLFPVSFALRERHLCKLLGDRYEEYTPRYIEYDEDQFKIIPTGLRNRLLGMFVDRPSMLKSRIGMIPHPHSRDLYWNAEDAWERLSKQSDDRLAIISLMDPSSYSDDDVKLTMETAKYYIGEGKFAKTVKRFLGKNPLSAHRYLYSTLAKRFSNRPEMLAFWHTRLVYSILSLRSVNFQDSLVKDRAAMLVKWLLAAYNLELIPPMYLGKVVQILARNKIQCDMSRTSDYARGLAYAQEFAPTSASIWGGYTQAIKQWGIFLHQNFGGIRWPSSINTVEEAEEFWGDYKGNLKHAIPAFSELPYLIDFPSTVCDTVECLVEESIKLYESAGKWSDENVLLNPASTRLWATLLLHTKRISIISREMKFELFQPGNALGKILATSNFFDYISEKLLPVNRDWLLIGGIAGGFTLVAIVISYTILSVAFAMGLK</sequence>
<keyword evidence="1" id="KW-1133">Transmembrane helix</keyword>
<organism evidence="2 3">
    <name type="scientific">Paramicrosporidium saccamoebae</name>
    <dbReference type="NCBI Taxonomy" id="1246581"/>
    <lineage>
        <taxon>Eukaryota</taxon>
        <taxon>Fungi</taxon>
        <taxon>Fungi incertae sedis</taxon>
        <taxon>Cryptomycota</taxon>
        <taxon>Cryptomycota incertae sedis</taxon>
        <taxon>Paramicrosporidium</taxon>
    </lineage>
</organism>
<evidence type="ECO:0000313" key="2">
    <source>
        <dbReference type="EMBL" id="PJF19715.1"/>
    </source>
</evidence>